<keyword evidence="3" id="KW-1185">Reference proteome</keyword>
<reference evidence="1" key="1">
    <citation type="submission" date="2021-02" db="EMBL/GenBank/DDBJ databases">
        <authorList>
            <person name="Nowell W R."/>
        </authorList>
    </citation>
    <scope>NUCLEOTIDE SEQUENCE</scope>
</reference>
<protein>
    <submittedName>
        <fullName evidence="1">Uncharacterized protein</fullName>
    </submittedName>
</protein>
<dbReference type="Proteomes" id="UP000681722">
    <property type="component" value="Unassembled WGS sequence"/>
</dbReference>
<name>A0A815G584_9BILA</name>
<dbReference type="EMBL" id="CAJOBC010055265">
    <property type="protein sequence ID" value="CAF4191009.1"/>
    <property type="molecule type" value="Genomic_DNA"/>
</dbReference>
<organism evidence="1 3">
    <name type="scientific">Didymodactylos carnosus</name>
    <dbReference type="NCBI Taxonomy" id="1234261"/>
    <lineage>
        <taxon>Eukaryota</taxon>
        <taxon>Metazoa</taxon>
        <taxon>Spiralia</taxon>
        <taxon>Gnathifera</taxon>
        <taxon>Rotifera</taxon>
        <taxon>Eurotatoria</taxon>
        <taxon>Bdelloidea</taxon>
        <taxon>Philodinida</taxon>
        <taxon>Philodinidae</taxon>
        <taxon>Didymodactylos</taxon>
    </lineage>
</organism>
<gene>
    <name evidence="1" type="ORF">GPM918_LOCUS30127</name>
    <name evidence="2" type="ORF">SRO942_LOCUS30733</name>
</gene>
<evidence type="ECO:0000313" key="2">
    <source>
        <dbReference type="EMBL" id="CAF4191009.1"/>
    </source>
</evidence>
<evidence type="ECO:0000313" key="1">
    <source>
        <dbReference type="EMBL" id="CAF1334654.1"/>
    </source>
</evidence>
<dbReference type="AlphaFoldDB" id="A0A815G584"/>
<proteinExistence type="predicted"/>
<comment type="caution">
    <text evidence="1">The sequence shown here is derived from an EMBL/GenBank/DDBJ whole genome shotgun (WGS) entry which is preliminary data.</text>
</comment>
<evidence type="ECO:0000313" key="3">
    <source>
        <dbReference type="Proteomes" id="UP000663829"/>
    </source>
</evidence>
<dbReference type="Proteomes" id="UP000663829">
    <property type="component" value="Unassembled WGS sequence"/>
</dbReference>
<sequence length="90" mass="10172">MRNIRQTFVISYDQLSSHSNFLKFASGLFDIADESGTPRTNDKELLSRAFLEFGNELNEQRDPPFSISVVPCLSEANGTEPYREPQQASD</sequence>
<dbReference type="EMBL" id="CAJNOQ010014089">
    <property type="protein sequence ID" value="CAF1334654.1"/>
    <property type="molecule type" value="Genomic_DNA"/>
</dbReference>
<accession>A0A815G584</accession>